<keyword evidence="2" id="KW-1185">Reference proteome</keyword>
<protein>
    <submittedName>
        <fullName evidence="1">Uncharacterized protein</fullName>
    </submittedName>
</protein>
<dbReference type="RefSeq" id="WP_344508477.1">
    <property type="nucleotide sequence ID" value="NZ_BAAAQD010000019.1"/>
</dbReference>
<organism evidence="1 2">
    <name type="scientific">Dactylosporangium maewongense</name>
    <dbReference type="NCBI Taxonomy" id="634393"/>
    <lineage>
        <taxon>Bacteria</taxon>
        <taxon>Bacillati</taxon>
        <taxon>Actinomycetota</taxon>
        <taxon>Actinomycetes</taxon>
        <taxon>Micromonosporales</taxon>
        <taxon>Micromonosporaceae</taxon>
        <taxon>Dactylosporangium</taxon>
    </lineage>
</organism>
<dbReference type="Proteomes" id="UP001501470">
    <property type="component" value="Unassembled WGS sequence"/>
</dbReference>
<dbReference type="EMBL" id="BAAAQD010000019">
    <property type="protein sequence ID" value="GAA1547274.1"/>
    <property type="molecule type" value="Genomic_DNA"/>
</dbReference>
<name>A0ABN2BTD2_9ACTN</name>
<sequence length="134" mass="14271">MGWYGTLLLAKSADGPLPAYRGVRQAFGSWFATPSRMRVFGSPLGLYDLGDGWQRVGVRPFYRERLRLAAGVQELAAATGAPVLAGWVSESVCAHLEACSPAGVSVTMHLPNTDEDCGYEHLDGRTAVASVATT</sequence>
<comment type="caution">
    <text evidence="1">The sequence shown here is derived from an EMBL/GenBank/DDBJ whole genome shotgun (WGS) entry which is preliminary data.</text>
</comment>
<evidence type="ECO:0000313" key="1">
    <source>
        <dbReference type="EMBL" id="GAA1547274.1"/>
    </source>
</evidence>
<gene>
    <name evidence="1" type="ORF">GCM10009827_079410</name>
</gene>
<evidence type="ECO:0000313" key="2">
    <source>
        <dbReference type="Proteomes" id="UP001501470"/>
    </source>
</evidence>
<reference evidence="1 2" key="1">
    <citation type="journal article" date="2019" name="Int. J. Syst. Evol. Microbiol.">
        <title>The Global Catalogue of Microorganisms (GCM) 10K type strain sequencing project: providing services to taxonomists for standard genome sequencing and annotation.</title>
        <authorList>
            <consortium name="The Broad Institute Genomics Platform"/>
            <consortium name="The Broad Institute Genome Sequencing Center for Infectious Disease"/>
            <person name="Wu L."/>
            <person name="Ma J."/>
        </authorList>
    </citation>
    <scope>NUCLEOTIDE SEQUENCE [LARGE SCALE GENOMIC DNA]</scope>
    <source>
        <strain evidence="1 2">JCM 15933</strain>
    </source>
</reference>
<accession>A0ABN2BTD2</accession>
<proteinExistence type="predicted"/>